<dbReference type="InterPro" id="IPR011042">
    <property type="entry name" value="6-blade_b-propeller_TolB-like"/>
</dbReference>
<dbReference type="GO" id="GO:0007283">
    <property type="term" value="P:spermatogenesis"/>
    <property type="evidence" value="ECO:0007669"/>
    <property type="project" value="UniProtKB-KW"/>
</dbReference>
<dbReference type="GO" id="GO:0048477">
    <property type="term" value="P:oogenesis"/>
    <property type="evidence" value="ECO:0007669"/>
    <property type="project" value="UniProtKB-KW"/>
</dbReference>
<gene>
    <name evidence="19" type="ORF">g.11213</name>
</gene>
<keyword evidence="16" id="KW-0812">Transmembrane</keyword>
<feature type="repeat" description="LDL-receptor class B" evidence="15">
    <location>
        <begin position="199"/>
        <end position="244"/>
    </location>
</feature>
<evidence type="ECO:0000313" key="19">
    <source>
        <dbReference type="EMBL" id="JAT89940.1"/>
    </source>
</evidence>
<evidence type="ECO:0000256" key="11">
    <source>
        <dbReference type="ARBA" id="ARBA00023180"/>
    </source>
</evidence>
<evidence type="ECO:0000256" key="4">
    <source>
        <dbReference type="ARBA" id="ARBA00022729"/>
    </source>
</evidence>
<dbReference type="PANTHER" id="PTHR46513">
    <property type="entry name" value="VITELLOGENIN RECEPTOR-LIKE PROTEIN-RELATED-RELATED"/>
    <property type="match status" value="1"/>
</dbReference>
<dbReference type="InterPro" id="IPR000742">
    <property type="entry name" value="EGF"/>
</dbReference>
<evidence type="ECO:0000256" key="3">
    <source>
        <dbReference type="ARBA" id="ARBA00022536"/>
    </source>
</evidence>
<evidence type="ECO:0000256" key="16">
    <source>
        <dbReference type="SAM" id="Phobius"/>
    </source>
</evidence>
<organism evidence="19">
    <name type="scientific">Pectinophora gossypiella</name>
    <name type="common">Cotton pink bollworm</name>
    <name type="synonym">Depressaria gossypiella</name>
    <dbReference type="NCBI Taxonomy" id="13191"/>
    <lineage>
        <taxon>Eukaryota</taxon>
        <taxon>Metazoa</taxon>
        <taxon>Ecdysozoa</taxon>
        <taxon>Arthropoda</taxon>
        <taxon>Hexapoda</taxon>
        <taxon>Insecta</taxon>
        <taxon>Pterygota</taxon>
        <taxon>Neoptera</taxon>
        <taxon>Endopterygota</taxon>
        <taxon>Lepidoptera</taxon>
        <taxon>Glossata</taxon>
        <taxon>Ditrysia</taxon>
        <taxon>Gelechioidea</taxon>
        <taxon>Gelechiidae</taxon>
        <taxon>Apatetrinae</taxon>
        <taxon>Pectinophora</taxon>
    </lineage>
</organism>
<evidence type="ECO:0000256" key="15">
    <source>
        <dbReference type="PROSITE-ProRule" id="PRU00461"/>
    </source>
</evidence>
<dbReference type="GO" id="GO:0005886">
    <property type="term" value="C:plasma membrane"/>
    <property type="evidence" value="ECO:0007669"/>
    <property type="project" value="UniProtKB-SubCell"/>
</dbReference>
<keyword evidence="4 17" id="KW-0732">Signal</keyword>
<dbReference type="Gene3D" id="2.10.25.10">
    <property type="entry name" value="Laminin"/>
    <property type="match status" value="2"/>
</dbReference>
<protein>
    <recommendedName>
        <fullName evidence="13">Protein cueball</fullName>
    </recommendedName>
</protein>
<dbReference type="SUPFAM" id="SSF57196">
    <property type="entry name" value="EGF/Laminin"/>
    <property type="match status" value="2"/>
</dbReference>
<keyword evidence="3 14" id="KW-0245">EGF-like domain</keyword>
<dbReference type="SUPFAM" id="SSF63825">
    <property type="entry name" value="YWTD domain"/>
    <property type="match status" value="1"/>
</dbReference>
<feature type="domain" description="EGF-like" evidence="18">
    <location>
        <begin position="312"/>
        <end position="351"/>
    </location>
</feature>
<evidence type="ECO:0000256" key="13">
    <source>
        <dbReference type="ARBA" id="ARBA00040020"/>
    </source>
</evidence>
<accession>A0A1E1WSG6</accession>
<evidence type="ECO:0000256" key="1">
    <source>
        <dbReference type="ARBA" id="ARBA00004251"/>
    </source>
</evidence>
<dbReference type="SMART" id="SM00181">
    <property type="entry name" value="EGF"/>
    <property type="match status" value="3"/>
</dbReference>
<dbReference type="FunFam" id="2.120.10.30:FF:000241">
    <property type="entry name" value="Low-density lipoprotein receptor-related protein 6"/>
    <property type="match status" value="1"/>
</dbReference>
<keyword evidence="7" id="KW-0744">Spermatogenesis</keyword>
<dbReference type="GO" id="GO:0017147">
    <property type="term" value="F:Wnt-protein binding"/>
    <property type="evidence" value="ECO:0007669"/>
    <property type="project" value="TreeGrafter"/>
</dbReference>
<keyword evidence="11" id="KW-0325">Glycoprotein</keyword>
<evidence type="ECO:0000256" key="17">
    <source>
        <dbReference type="SAM" id="SignalP"/>
    </source>
</evidence>
<dbReference type="PROSITE" id="PS50026">
    <property type="entry name" value="EGF_3"/>
    <property type="match status" value="2"/>
</dbReference>
<keyword evidence="6" id="KW-0221">Differentiation</keyword>
<sequence>MFRSQCLLALFALSIGYVNSWDIALTTGDQIEFYSDGKTTDDKGVKSAGLTALAYDAVHNMLLFVDKQSDNASIFGQHLTTNKLLPLVRRKIYEDIQGLAFDPISKKLFWTDKYDKSIYWKSLKPGSKDDVYGKLLFKFDNEIPRAIAVDSCRGYIYWTNINISKPTIERARLDGSDRQVVVNSGIFMPVSITIDQKARKIYWADDKEGIHYSIESADLDGKNQETVVLGTNHSPNALAVSKDNLYWIDWGYSKVWKLPKTTRESKDKVEPVQLFSFVGTPFGIVANYSIADQTEGIEECQALHRLSVNQSVINDSFDIPTDAGVLCLHGVKVPGKSECKCSRGYTGERCEMSVCQNYCLHGECSVTPEGQAKCSCKEGFAGARCEVDICNNRCLNNGRCVVKESIPVCQCIEDFKGERCEIERDNNVVPVATSDRKEESCNCSNNNTSPKLAASENLIANDGDFVETCNNGWDPLRDPIIMVLGTLSGLLCVACAFLITKVLQLKKRPRIKKRIIVQKNSTPLTARPDQCEITIENCCNMNICETPCFEPRSTIRPSLLDAKPGKEEKKNLISNMELPDDY</sequence>
<comment type="subcellular location">
    <subcellularLocation>
        <location evidence="1">Cell membrane</location>
        <topology evidence="1">Single-pass type I membrane protein</topology>
    </subcellularLocation>
</comment>
<dbReference type="PANTHER" id="PTHR46513:SF42">
    <property type="entry name" value="PROTEIN CUEBALL"/>
    <property type="match status" value="1"/>
</dbReference>
<keyword evidence="5" id="KW-0677">Repeat</keyword>
<feature type="domain" description="EGF-like" evidence="18">
    <location>
        <begin position="386"/>
        <end position="421"/>
    </location>
</feature>
<feature type="repeat" description="LDL-receptor class B" evidence="15">
    <location>
        <begin position="154"/>
        <end position="198"/>
    </location>
</feature>
<comment type="caution">
    <text evidence="14">Lacks conserved residue(s) required for the propagation of feature annotation.</text>
</comment>
<evidence type="ECO:0000256" key="10">
    <source>
        <dbReference type="ARBA" id="ARBA00023157"/>
    </source>
</evidence>
<feature type="signal peptide" evidence="17">
    <location>
        <begin position="1"/>
        <end position="20"/>
    </location>
</feature>
<feature type="disulfide bond" evidence="14">
    <location>
        <begin position="341"/>
        <end position="350"/>
    </location>
</feature>
<proteinExistence type="inferred from homology"/>
<dbReference type="Pfam" id="PF00058">
    <property type="entry name" value="Ldl_recept_b"/>
    <property type="match status" value="2"/>
</dbReference>
<feature type="chain" id="PRO_5009115554" description="Protein cueball" evidence="17">
    <location>
        <begin position="21"/>
        <end position="582"/>
    </location>
</feature>
<comment type="similarity">
    <text evidence="12">Belongs to the cueball family.</text>
</comment>
<dbReference type="PROSITE" id="PS51120">
    <property type="entry name" value="LDLRB"/>
    <property type="match status" value="2"/>
</dbReference>
<evidence type="ECO:0000256" key="7">
    <source>
        <dbReference type="ARBA" id="ARBA00022871"/>
    </source>
</evidence>
<feature type="disulfide bond" evidence="14">
    <location>
        <begin position="390"/>
        <end position="400"/>
    </location>
</feature>
<evidence type="ECO:0000256" key="8">
    <source>
        <dbReference type="ARBA" id="ARBA00022943"/>
    </source>
</evidence>
<dbReference type="EMBL" id="GDQN01001114">
    <property type="protein sequence ID" value="JAT89940.1"/>
    <property type="molecule type" value="Transcribed_RNA"/>
</dbReference>
<feature type="disulfide bond" evidence="14">
    <location>
        <begin position="411"/>
        <end position="420"/>
    </location>
</feature>
<evidence type="ECO:0000256" key="9">
    <source>
        <dbReference type="ARBA" id="ARBA00023136"/>
    </source>
</evidence>
<dbReference type="AlphaFoldDB" id="A0A1E1WSG6"/>
<name>A0A1E1WSG6_PECGO</name>
<dbReference type="PROSITE" id="PS00022">
    <property type="entry name" value="EGF_1"/>
    <property type="match status" value="1"/>
</dbReference>
<dbReference type="Gene3D" id="2.120.10.30">
    <property type="entry name" value="TolB, C-terminal domain"/>
    <property type="match status" value="1"/>
</dbReference>
<keyword evidence="9 16" id="KW-0472">Membrane</keyword>
<evidence type="ECO:0000256" key="2">
    <source>
        <dbReference type="ARBA" id="ARBA00022475"/>
    </source>
</evidence>
<dbReference type="InterPro" id="IPR050778">
    <property type="entry name" value="Cueball_EGF_LRP_Nidogen"/>
</dbReference>
<keyword evidence="16" id="KW-1133">Transmembrane helix</keyword>
<evidence type="ECO:0000259" key="18">
    <source>
        <dbReference type="PROSITE" id="PS50026"/>
    </source>
</evidence>
<evidence type="ECO:0000256" key="14">
    <source>
        <dbReference type="PROSITE-ProRule" id="PRU00076"/>
    </source>
</evidence>
<keyword evidence="2" id="KW-1003">Cell membrane</keyword>
<dbReference type="SMART" id="SM00135">
    <property type="entry name" value="LY"/>
    <property type="match status" value="4"/>
</dbReference>
<keyword evidence="10 14" id="KW-1015">Disulfide bond</keyword>
<evidence type="ECO:0000256" key="12">
    <source>
        <dbReference type="ARBA" id="ARBA00038070"/>
    </source>
</evidence>
<reference evidence="19" key="1">
    <citation type="submission" date="2015-09" db="EMBL/GenBank/DDBJ databases">
        <title>De novo assembly of Pectinophora gossypiella (Pink Bollworm) gut transcriptome.</title>
        <authorList>
            <person name="Tassone E.E."/>
        </authorList>
    </citation>
    <scope>NUCLEOTIDE SEQUENCE</scope>
</reference>
<feature type="transmembrane region" description="Helical" evidence="16">
    <location>
        <begin position="480"/>
        <end position="503"/>
    </location>
</feature>
<dbReference type="OrthoDB" id="382013at2759"/>
<dbReference type="InterPro" id="IPR000033">
    <property type="entry name" value="LDLR_classB_rpt"/>
</dbReference>
<dbReference type="GO" id="GO:0042813">
    <property type="term" value="F:Wnt receptor activity"/>
    <property type="evidence" value="ECO:0007669"/>
    <property type="project" value="TreeGrafter"/>
</dbReference>
<evidence type="ECO:0000256" key="5">
    <source>
        <dbReference type="ARBA" id="ARBA00022737"/>
    </source>
</evidence>
<dbReference type="GO" id="GO:0060070">
    <property type="term" value="P:canonical Wnt signaling pathway"/>
    <property type="evidence" value="ECO:0007669"/>
    <property type="project" value="TreeGrafter"/>
</dbReference>
<evidence type="ECO:0000256" key="6">
    <source>
        <dbReference type="ARBA" id="ARBA00022782"/>
    </source>
</evidence>
<keyword evidence="8" id="KW-0896">Oogenesis</keyword>